<dbReference type="SMART" id="SM00060">
    <property type="entry name" value="FN3"/>
    <property type="match status" value="4"/>
</dbReference>
<dbReference type="PANTHER" id="PTHR43308">
    <property type="entry name" value="OUTER MEMBRANE PROTEIN ALPHA-RELATED"/>
    <property type="match status" value="1"/>
</dbReference>
<gene>
    <name evidence="3" type="ORF">KB449_32915</name>
</gene>
<dbReference type="PROSITE" id="PS51272">
    <property type="entry name" value="SLH"/>
    <property type="match status" value="3"/>
</dbReference>
<dbReference type="InterPro" id="IPR001119">
    <property type="entry name" value="SLH_dom"/>
</dbReference>
<protein>
    <submittedName>
        <fullName evidence="3">S-layer homology domain-containing protein</fullName>
    </submittedName>
</protein>
<feature type="signal peptide" evidence="1">
    <location>
        <begin position="1"/>
        <end position="26"/>
    </location>
</feature>
<dbReference type="Pfam" id="PF00395">
    <property type="entry name" value="SLH"/>
    <property type="match status" value="2"/>
</dbReference>
<evidence type="ECO:0000313" key="4">
    <source>
        <dbReference type="Proteomes" id="UP001161691"/>
    </source>
</evidence>
<name>A0ABT6TSK4_9BACL</name>
<keyword evidence="1" id="KW-0732">Signal</keyword>
<accession>A0ABT6TSK4</accession>
<feature type="domain" description="SLH" evidence="2">
    <location>
        <begin position="91"/>
        <end position="154"/>
    </location>
</feature>
<proteinExistence type="predicted"/>
<dbReference type="RefSeq" id="WP_282912383.1">
    <property type="nucleotide sequence ID" value="NZ_JAGRPV010000001.1"/>
</dbReference>
<reference evidence="3" key="1">
    <citation type="submission" date="2023-04" db="EMBL/GenBank/DDBJ databases">
        <title>Comparative genomic analysis of Cohnella hashimotonis sp. nov., isolated from the International Space Station.</title>
        <authorList>
            <person name="Venkateswaran K."/>
            <person name="Simpson A."/>
        </authorList>
    </citation>
    <scope>NUCLEOTIDE SEQUENCE</scope>
    <source>
        <strain evidence="3">F6_2S_P_1</strain>
    </source>
</reference>
<keyword evidence="4" id="KW-1185">Reference proteome</keyword>
<feature type="domain" description="SLH" evidence="2">
    <location>
        <begin position="157"/>
        <end position="220"/>
    </location>
</feature>
<evidence type="ECO:0000313" key="3">
    <source>
        <dbReference type="EMBL" id="MDI4649775.1"/>
    </source>
</evidence>
<dbReference type="EMBL" id="JAGRPV010000001">
    <property type="protein sequence ID" value="MDI4649775.1"/>
    <property type="molecule type" value="Genomic_DNA"/>
</dbReference>
<feature type="domain" description="SLH" evidence="2">
    <location>
        <begin position="27"/>
        <end position="90"/>
    </location>
</feature>
<dbReference type="Gene3D" id="2.60.40.10">
    <property type="entry name" value="Immunoglobulins"/>
    <property type="match status" value="5"/>
</dbReference>
<feature type="chain" id="PRO_5047216943" evidence="1">
    <location>
        <begin position="27"/>
        <end position="623"/>
    </location>
</feature>
<dbReference type="PANTHER" id="PTHR43308:SF5">
    <property type="entry name" value="S-LAYER PROTEIN _ PEPTIDOGLYCAN ENDO-BETA-N-ACETYLGLUCOSAMINIDASE"/>
    <property type="match status" value="1"/>
</dbReference>
<dbReference type="InterPro" id="IPR051465">
    <property type="entry name" value="Cell_Envelope_Struct_Comp"/>
</dbReference>
<organism evidence="3 4">
    <name type="scientific">Cohnella hashimotonis</name>
    <dbReference type="NCBI Taxonomy" id="2826895"/>
    <lineage>
        <taxon>Bacteria</taxon>
        <taxon>Bacillati</taxon>
        <taxon>Bacillota</taxon>
        <taxon>Bacilli</taxon>
        <taxon>Bacillales</taxon>
        <taxon>Paenibacillaceae</taxon>
        <taxon>Cohnella</taxon>
    </lineage>
</organism>
<dbReference type="Proteomes" id="UP001161691">
    <property type="component" value="Unassembled WGS sequence"/>
</dbReference>
<dbReference type="InterPro" id="IPR003961">
    <property type="entry name" value="FN3_dom"/>
</dbReference>
<sequence length="623" mass="67696">MFKKWFAYAASALLAAALVIPGFAAADDNSFKDVGGTFWAKDEINSLVQMGVLKGYQDNTFKPQAPVTREEFAKIITSAFFLDLPASDAPQTFVDVGRSRWSFAAVEAAKDFLTGYYPPSGKAFFNPTGKATREDVAVALVKTLGYQPDDLQDADILDRFYDSEDVSPNLETYVAIAVEKKLLTGYNDYTLKPGNSVTRAEAASLLYRVIKNSAADSGNALTLNVDAPEKINTPTFYITGDVNKGAEVYINNEKVEVVQGAFRVGIRLEQEGTYTYTISARLAGGKTESVTKKVTFEKGGPTLEVKGVPTSSDKQSITVSWTVKDANDSSPAVYLNGQRQYGSSATVTLEEGDNVITVRAENADGKSAEVTKHVAFTSGGPVLTVADLPETTDKETITVRWTVKDKNDTSPRVYVNDREQYYSESTTVTLKEGVNTIVFKATNDLGKSTTVTKTITFSVGTSTLTVGDLPATTDKDSVNVTWSVKDTNDSSPRVYLNDKEQYYSTSANVNLVPGPNTITVRAVNKLGKETTVTKTIAFEPSAPTVMLLHAPETTASDSISISWTASDKNDTSLKMYVNDKEVYYSTSYTASLQPGENKFKITATNKYGKSTDVIYTVTYKPEA</sequence>
<evidence type="ECO:0000256" key="1">
    <source>
        <dbReference type="SAM" id="SignalP"/>
    </source>
</evidence>
<comment type="caution">
    <text evidence="3">The sequence shown here is derived from an EMBL/GenBank/DDBJ whole genome shotgun (WGS) entry which is preliminary data.</text>
</comment>
<evidence type="ECO:0000259" key="2">
    <source>
        <dbReference type="PROSITE" id="PS51272"/>
    </source>
</evidence>
<dbReference type="InterPro" id="IPR013783">
    <property type="entry name" value="Ig-like_fold"/>
</dbReference>